<evidence type="ECO:0000313" key="3">
    <source>
        <dbReference type="Proteomes" id="UP000554482"/>
    </source>
</evidence>
<accession>A0A7J6V2G4</accession>
<keyword evidence="3" id="KW-1185">Reference proteome</keyword>
<keyword evidence="1" id="KW-0812">Transmembrane</keyword>
<organism evidence="2 3">
    <name type="scientific">Thalictrum thalictroides</name>
    <name type="common">Rue-anemone</name>
    <name type="synonym">Anemone thalictroides</name>
    <dbReference type="NCBI Taxonomy" id="46969"/>
    <lineage>
        <taxon>Eukaryota</taxon>
        <taxon>Viridiplantae</taxon>
        <taxon>Streptophyta</taxon>
        <taxon>Embryophyta</taxon>
        <taxon>Tracheophyta</taxon>
        <taxon>Spermatophyta</taxon>
        <taxon>Magnoliopsida</taxon>
        <taxon>Ranunculales</taxon>
        <taxon>Ranunculaceae</taxon>
        <taxon>Thalictroideae</taxon>
        <taxon>Thalictrum</taxon>
    </lineage>
</organism>
<evidence type="ECO:0000313" key="2">
    <source>
        <dbReference type="EMBL" id="KAF5178582.1"/>
    </source>
</evidence>
<keyword evidence="1" id="KW-1133">Transmembrane helix</keyword>
<name>A0A7J6V2G4_THATH</name>
<sequence length="121" mass="13405">MQISSLVKANQVLDTKPDKNSTVKLISEDTPSTYVKASDEAGESLASSFQVDKLSKDAHVFKSELETVVSTEDAIVRLSGAETVRSIDVWQLNSKHYLVPILILLFSIVAVYLFQLEKCPF</sequence>
<keyword evidence="1" id="KW-0472">Membrane</keyword>
<dbReference type="Proteomes" id="UP000554482">
    <property type="component" value="Unassembled WGS sequence"/>
</dbReference>
<feature type="transmembrane region" description="Helical" evidence="1">
    <location>
        <begin position="97"/>
        <end position="115"/>
    </location>
</feature>
<dbReference type="AlphaFoldDB" id="A0A7J6V2G4"/>
<dbReference type="EMBL" id="JABWDY010039907">
    <property type="protein sequence ID" value="KAF5178582.1"/>
    <property type="molecule type" value="Genomic_DNA"/>
</dbReference>
<protein>
    <submittedName>
        <fullName evidence="2">Uncharacterized protein</fullName>
    </submittedName>
</protein>
<evidence type="ECO:0000256" key="1">
    <source>
        <dbReference type="SAM" id="Phobius"/>
    </source>
</evidence>
<reference evidence="2 3" key="1">
    <citation type="submission" date="2020-06" db="EMBL/GenBank/DDBJ databases">
        <title>Transcriptomic and genomic resources for Thalictrum thalictroides and T. hernandezii: Facilitating candidate gene discovery in an emerging model plant lineage.</title>
        <authorList>
            <person name="Arias T."/>
            <person name="Riano-Pachon D.M."/>
            <person name="Di Stilio V.S."/>
        </authorList>
    </citation>
    <scope>NUCLEOTIDE SEQUENCE [LARGE SCALE GENOMIC DNA]</scope>
    <source>
        <strain evidence="3">cv. WT478/WT964</strain>
        <tissue evidence="2">Leaves</tissue>
    </source>
</reference>
<gene>
    <name evidence="2" type="ORF">FRX31_031831</name>
</gene>
<comment type="caution">
    <text evidence="2">The sequence shown here is derived from an EMBL/GenBank/DDBJ whole genome shotgun (WGS) entry which is preliminary data.</text>
</comment>
<proteinExistence type="predicted"/>